<evidence type="ECO:0008006" key="4">
    <source>
        <dbReference type="Google" id="ProtNLM"/>
    </source>
</evidence>
<name>A0A158CAU9_9BURK</name>
<gene>
    <name evidence="2" type="ORF">AWB82_05188</name>
</gene>
<evidence type="ECO:0000256" key="1">
    <source>
        <dbReference type="SAM" id="MobiDB-lite"/>
    </source>
</evidence>
<reference evidence="2" key="1">
    <citation type="submission" date="2016-01" db="EMBL/GenBank/DDBJ databases">
        <authorList>
            <person name="Peeters C."/>
        </authorList>
    </citation>
    <scope>NUCLEOTIDE SEQUENCE [LARGE SCALE GENOMIC DNA]</scope>
    <source>
        <strain evidence="2">LMG 29325</strain>
    </source>
</reference>
<feature type="region of interest" description="Disordered" evidence="1">
    <location>
        <begin position="202"/>
        <end position="222"/>
    </location>
</feature>
<proteinExistence type="predicted"/>
<evidence type="ECO:0000313" key="2">
    <source>
        <dbReference type="EMBL" id="SAK79402.1"/>
    </source>
</evidence>
<feature type="compositionally biased region" description="Basic and acidic residues" evidence="1">
    <location>
        <begin position="202"/>
        <end position="216"/>
    </location>
</feature>
<dbReference type="RefSeq" id="WP_086972212.1">
    <property type="nucleotide sequence ID" value="NZ_FCOJ02000045.1"/>
</dbReference>
<dbReference type="STRING" id="1777143.AWB82_05188"/>
<evidence type="ECO:0000313" key="3">
    <source>
        <dbReference type="Proteomes" id="UP000054596"/>
    </source>
</evidence>
<dbReference type="OrthoDB" id="63962at2"/>
<dbReference type="InterPro" id="IPR027056">
    <property type="entry name" value="Gluconate_2DH_su3"/>
</dbReference>
<accession>A0A158CAU9</accession>
<dbReference type="Proteomes" id="UP000054596">
    <property type="component" value="Unassembled WGS sequence"/>
</dbReference>
<dbReference type="AlphaFoldDB" id="A0A158CAU9"/>
<protein>
    <recommendedName>
        <fullName evidence="4">Gluconate 2-dehydrogenase (Acceptor)</fullName>
    </recommendedName>
</protein>
<dbReference type="Pfam" id="PF13618">
    <property type="entry name" value="Gluconate_2-dh3"/>
    <property type="match status" value="1"/>
</dbReference>
<keyword evidence="3" id="KW-1185">Reference proteome</keyword>
<sequence>MNLPRYPEYNVLDKRDTPSWDDVTRAVIDERLATPREPRFFDAVQWNAVRALCACIVPQCKGRDPRNDFDRDPVPLAALLDAKLGKGGGDGYRDARLPPMCDAWRIGLAALDAESRARHELPFARIDDDARRTLLSDMQHGKLSHGAWQGMSGELFFKERVLHDICGAYYSHPHAWSEIGFGGPANPRGYVRMYFDRRDPWEAAEAEPGKEREARKENRRVR</sequence>
<comment type="caution">
    <text evidence="2">The sequence shown here is derived from an EMBL/GenBank/DDBJ whole genome shotgun (WGS) entry which is preliminary data.</text>
</comment>
<dbReference type="EMBL" id="FCOJ02000045">
    <property type="protein sequence ID" value="SAK79402.1"/>
    <property type="molecule type" value="Genomic_DNA"/>
</dbReference>
<organism evidence="2 3">
    <name type="scientific">Caballeronia glebae</name>
    <dbReference type="NCBI Taxonomy" id="1777143"/>
    <lineage>
        <taxon>Bacteria</taxon>
        <taxon>Pseudomonadati</taxon>
        <taxon>Pseudomonadota</taxon>
        <taxon>Betaproteobacteria</taxon>
        <taxon>Burkholderiales</taxon>
        <taxon>Burkholderiaceae</taxon>
        <taxon>Caballeronia</taxon>
    </lineage>
</organism>